<dbReference type="InterPro" id="IPR011330">
    <property type="entry name" value="Glyco_hydro/deAcase_b/a-brl"/>
</dbReference>
<dbReference type="PANTHER" id="PTHR10587">
    <property type="entry name" value="GLYCOSYL TRANSFERASE-RELATED"/>
    <property type="match status" value="1"/>
</dbReference>
<dbReference type="Proteomes" id="UP000095594">
    <property type="component" value="Unassembled WGS sequence"/>
</dbReference>
<sequence length="295" mass="33756">MHKGKIAFIICYIIAVCTVSVFMIVGIKIYKTEDEIAEMQEREVAASFDEIEEAKRKELNYLSLSEDPNADDAKIVENALVKWNFQSTEGRKIAYLTFDDGPSTKVTSEVLDVLKEHDVKATFFILGSMLEKSEDSRMALIRMVEEGHAVGNHGYCHKYEVLYPNSYVNVNAFMNDMDKSLESMRSVLGEEFNTRVIRFPGGHNSWRTSAIDKVLVEKDYAFIDWNIVNGDAHSAVLSKDQMMNNLKKYVKKMDKNNDTIVVLMHDTDKNINEAAFLNEAIPYLKELGYEFRTLK</sequence>
<feature type="transmembrane region" description="Helical" evidence="1">
    <location>
        <begin position="6"/>
        <end position="30"/>
    </location>
</feature>
<proteinExistence type="predicted"/>
<reference evidence="3 4" key="1">
    <citation type="submission" date="2015-09" db="EMBL/GenBank/DDBJ databases">
        <authorList>
            <consortium name="Pathogen Informatics"/>
        </authorList>
    </citation>
    <scope>NUCLEOTIDE SEQUENCE [LARGE SCALE GENOMIC DNA]</scope>
    <source>
        <strain evidence="3 4">2789STDY5834856</strain>
    </source>
</reference>
<dbReference type="GO" id="GO:0016810">
    <property type="term" value="F:hydrolase activity, acting on carbon-nitrogen (but not peptide) bonds"/>
    <property type="evidence" value="ECO:0007669"/>
    <property type="project" value="InterPro"/>
</dbReference>
<evidence type="ECO:0000313" key="4">
    <source>
        <dbReference type="Proteomes" id="UP000095594"/>
    </source>
</evidence>
<dbReference type="AlphaFoldDB" id="A0A173ZSG1"/>
<dbReference type="EC" id="3.-.-.-" evidence="3"/>
<keyword evidence="3" id="KW-0378">Hydrolase</keyword>
<dbReference type="PROSITE" id="PS51677">
    <property type="entry name" value="NODB"/>
    <property type="match status" value="1"/>
</dbReference>
<keyword evidence="1" id="KW-0812">Transmembrane</keyword>
<dbReference type="CDD" id="cd10944">
    <property type="entry name" value="CE4_SmPgdA_like"/>
    <property type="match status" value="1"/>
</dbReference>
<dbReference type="Gene3D" id="3.20.20.370">
    <property type="entry name" value="Glycoside hydrolase/deacetylase"/>
    <property type="match status" value="1"/>
</dbReference>
<keyword evidence="1" id="KW-0472">Membrane</keyword>
<dbReference type="InterPro" id="IPR050248">
    <property type="entry name" value="Polysacc_deacetylase_ArnD"/>
</dbReference>
<evidence type="ECO:0000313" key="3">
    <source>
        <dbReference type="EMBL" id="CUN79174.1"/>
    </source>
</evidence>
<dbReference type="OrthoDB" id="258610at2"/>
<dbReference type="GO" id="GO:0005975">
    <property type="term" value="P:carbohydrate metabolic process"/>
    <property type="evidence" value="ECO:0007669"/>
    <property type="project" value="InterPro"/>
</dbReference>
<name>A0A173ZSG1_9CLOT</name>
<dbReference type="RefSeq" id="WP_055263587.1">
    <property type="nucleotide sequence ID" value="NZ_CABIXQ010000003.1"/>
</dbReference>
<accession>A0A173ZSG1</accession>
<organism evidence="3 4">
    <name type="scientific">Clostridium disporicum</name>
    <dbReference type="NCBI Taxonomy" id="84024"/>
    <lineage>
        <taxon>Bacteria</taxon>
        <taxon>Bacillati</taxon>
        <taxon>Bacillota</taxon>
        <taxon>Clostridia</taxon>
        <taxon>Eubacteriales</taxon>
        <taxon>Clostridiaceae</taxon>
        <taxon>Clostridium</taxon>
    </lineage>
</organism>
<protein>
    <submittedName>
        <fullName evidence="3">Polysaccharide deacetylase</fullName>
        <ecNumber evidence="3">3.-.-.-</ecNumber>
    </submittedName>
</protein>
<dbReference type="SUPFAM" id="SSF88713">
    <property type="entry name" value="Glycoside hydrolase/deacetylase"/>
    <property type="match status" value="1"/>
</dbReference>
<keyword evidence="1" id="KW-1133">Transmembrane helix</keyword>
<gene>
    <name evidence="3" type="primary">pdaA_1</name>
    <name evidence="3" type="ORF">ERS852471_00495</name>
</gene>
<evidence type="ECO:0000259" key="2">
    <source>
        <dbReference type="PROSITE" id="PS51677"/>
    </source>
</evidence>
<evidence type="ECO:0000256" key="1">
    <source>
        <dbReference type="SAM" id="Phobius"/>
    </source>
</evidence>
<dbReference type="Pfam" id="PF01522">
    <property type="entry name" value="Polysacc_deac_1"/>
    <property type="match status" value="1"/>
</dbReference>
<feature type="domain" description="NodB homology" evidence="2">
    <location>
        <begin position="92"/>
        <end position="292"/>
    </location>
</feature>
<dbReference type="InterPro" id="IPR002509">
    <property type="entry name" value="NODB_dom"/>
</dbReference>
<dbReference type="EMBL" id="CYZX01000003">
    <property type="protein sequence ID" value="CUN79174.1"/>
    <property type="molecule type" value="Genomic_DNA"/>
</dbReference>